<evidence type="ECO:0000256" key="2">
    <source>
        <dbReference type="SAM" id="Phobius"/>
    </source>
</evidence>
<dbReference type="EMBL" id="CP101988">
    <property type="protein sequence ID" value="UUI75111.1"/>
    <property type="molecule type" value="Genomic_DNA"/>
</dbReference>
<dbReference type="RefSeq" id="WP_227570008.1">
    <property type="nucleotide sequence ID" value="NZ_CP101988.1"/>
</dbReference>
<name>A0ABY5L0X6_9CELL</name>
<feature type="compositionally biased region" description="Basic and acidic residues" evidence="1">
    <location>
        <begin position="302"/>
        <end position="320"/>
    </location>
</feature>
<feature type="transmembrane region" description="Helical" evidence="2">
    <location>
        <begin position="110"/>
        <end position="129"/>
    </location>
</feature>
<dbReference type="Proteomes" id="UP001316189">
    <property type="component" value="Chromosome"/>
</dbReference>
<organism evidence="3 4">
    <name type="scientific">Cellulomonas chengniuliangii</name>
    <dbReference type="NCBI Taxonomy" id="2968084"/>
    <lineage>
        <taxon>Bacteria</taxon>
        <taxon>Bacillati</taxon>
        <taxon>Actinomycetota</taxon>
        <taxon>Actinomycetes</taxon>
        <taxon>Micrococcales</taxon>
        <taxon>Cellulomonadaceae</taxon>
        <taxon>Cellulomonas</taxon>
    </lineage>
</organism>
<evidence type="ECO:0000313" key="4">
    <source>
        <dbReference type="Proteomes" id="UP001316189"/>
    </source>
</evidence>
<proteinExistence type="predicted"/>
<keyword evidence="2" id="KW-0472">Membrane</keyword>
<protein>
    <submittedName>
        <fullName evidence="3">Uncharacterized protein</fullName>
    </submittedName>
</protein>
<evidence type="ECO:0000313" key="3">
    <source>
        <dbReference type="EMBL" id="UUI75111.1"/>
    </source>
</evidence>
<keyword evidence="2" id="KW-1133">Transmembrane helix</keyword>
<feature type="region of interest" description="Disordered" evidence="1">
    <location>
        <begin position="300"/>
        <end position="320"/>
    </location>
</feature>
<feature type="transmembrane region" description="Helical" evidence="2">
    <location>
        <begin position="149"/>
        <end position="175"/>
    </location>
</feature>
<accession>A0ABY5L0X6</accession>
<reference evidence="3 4" key="1">
    <citation type="submission" date="2022-07" db="EMBL/GenBank/DDBJ databases">
        <title>Novel species in genus cellulomonas.</title>
        <authorList>
            <person name="Ye L."/>
        </authorList>
    </citation>
    <scope>NUCLEOTIDE SEQUENCE [LARGE SCALE GENOMIC DNA]</scope>
    <source>
        <strain evidence="4">zg-Y338</strain>
    </source>
</reference>
<keyword evidence="2" id="KW-0812">Transmembrane</keyword>
<keyword evidence="4" id="KW-1185">Reference proteome</keyword>
<sequence>MRRTAWLVLSPWLAVAVANVVAWGVGLLLVEAFTTDEGGMGNLGGAVVAALLAGLVSFGGSVWLLYVVARRTFPHPHARAAAGWATLAAVVGAVLLGFATGLLTAVGVPFMAGLVPVSLPAAGTVAFLITERRLTGRVVPMRDGARRGLVVAALAALAGGLVGTTVGGGLGFLVLRPSQSDLEAAARDLVPPGYTPDEPVPIAETVMLLATPPTSTPDVDDVQAAIVAAGWRIDDVKREVGATSFTVARANVEGTVSVDGPGFLSYSVTVRPGPHDGRSAIGGAALGAAIGGAGTIVRRRRSSDVAEVGRPEAHPPKPHP</sequence>
<gene>
    <name evidence="3" type="ORF">NP064_15260</name>
</gene>
<feature type="transmembrane region" description="Helical" evidence="2">
    <location>
        <begin position="46"/>
        <end position="69"/>
    </location>
</feature>
<feature type="transmembrane region" description="Helical" evidence="2">
    <location>
        <begin position="81"/>
        <end position="104"/>
    </location>
</feature>
<evidence type="ECO:0000256" key="1">
    <source>
        <dbReference type="SAM" id="MobiDB-lite"/>
    </source>
</evidence>